<keyword evidence="5" id="KW-0732">Signal</keyword>
<sequence length="523" mass="57950">MNSTKMKYKNIITIVSIFLSLVSCSSDETYMGGSVSGGNSEITSVFPMPPAQWMGANDPYYSAGFTGDIMPFFNNGKFHIYFLHDAQNKPSGKGFHDIHEFSSTDLAHFTYEGQTIPYGQTNDPDFAIGTGSVVKVENLYYFYYTGHNGLPAFLQSNARESVLCATSPDLKNWTKNPSFKITAPAGYYNYDFRDPHVFYNDELKKYSMLVSTQTEPGRKAVLLHFTSADPASGKWDVQAPLYTTTPQENYLMMECADIFKMGNYWYLIFSENWSGNTGTHYKMASSINGPWTTPQNDMIDGEYFYAGKTASDGNKRYVFGWNARKTPENDLGNKDWAGNMVIHELIQNADGTLGTQSPQSVKDLFGKKNATAEVDATSENATVNNGTYTLSGTTEKALVTFKAIGKKAKIKAEVTLTNNSGTAGFIFHTNDAGAYYKIVFDIAQGKIKGFNSASQEVTRIPFQFQTSTKYDVEIIAEGSVVVLYINGKAALTNRIYGRDKNKWGLLAEGQNAVISNLQVTQPE</sequence>
<keyword evidence="9" id="KW-1185">Reference proteome</keyword>
<dbReference type="InterPro" id="IPR013148">
    <property type="entry name" value="Glyco_hydro_32_N"/>
</dbReference>
<feature type="chain" id="PRO_5046392549" description="beta-fructofuranosidase" evidence="5">
    <location>
        <begin position="26"/>
        <end position="523"/>
    </location>
</feature>
<dbReference type="Gene3D" id="2.60.120.560">
    <property type="entry name" value="Exo-inulinase, domain 1"/>
    <property type="match status" value="1"/>
</dbReference>
<evidence type="ECO:0000256" key="3">
    <source>
        <dbReference type="ARBA" id="ARBA00022801"/>
    </source>
</evidence>
<evidence type="ECO:0000313" key="9">
    <source>
        <dbReference type="Proteomes" id="UP001269081"/>
    </source>
</evidence>
<accession>A0ABU1Y3B1</accession>
<dbReference type="SMART" id="SM00640">
    <property type="entry name" value="Glyco_32"/>
    <property type="match status" value="1"/>
</dbReference>
<dbReference type="PANTHER" id="PTHR43101">
    <property type="entry name" value="BETA-FRUCTOSIDASE"/>
    <property type="match status" value="1"/>
</dbReference>
<comment type="similarity">
    <text evidence="1">Belongs to the glycosyl hydrolase 32 family.</text>
</comment>
<feature type="signal peptide" evidence="5">
    <location>
        <begin position="1"/>
        <end position="25"/>
    </location>
</feature>
<dbReference type="InterPro" id="IPR032507">
    <property type="entry name" value="BT1760-like_C"/>
</dbReference>
<dbReference type="SUPFAM" id="SSF49899">
    <property type="entry name" value="Concanavalin A-like lectins/glucanases"/>
    <property type="match status" value="1"/>
</dbReference>
<proteinExistence type="inferred from homology"/>
<evidence type="ECO:0000313" key="8">
    <source>
        <dbReference type="EMBL" id="MDR7208717.1"/>
    </source>
</evidence>
<dbReference type="Gene3D" id="2.115.10.20">
    <property type="entry name" value="Glycosyl hydrolase domain, family 43"/>
    <property type="match status" value="1"/>
</dbReference>
<protein>
    <recommendedName>
        <fullName evidence="2">beta-fructofuranosidase</fullName>
        <ecNumber evidence="2">3.2.1.26</ecNumber>
    </recommendedName>
</protein>
<evidence type="ECO:0000259" key="7">
    <source>
        <dbReference type="Pfam" id="PF16346"/>
    </source>
</evidence>
<dbReference type="RefSeq" id="WP_310277980.1">
    <property type="nucleotide sequence ID" value="NZ_JAVDWQ010000002.1"/>
</dbReference>
<dbReference type="InterPro" id="IPR051214">
    <property type="entry name" value="GH32_Enzymes"/>
</dbReference>
<keyword evidence="3 8" id="KW-0378">Hydrolase</keyword>
<dbReference type="Proteomes" id="UP001269081">
    <property type="component" value="Unassembled WGS sequence"/>
</dbReference>
<name>A0ABU1Y3B1_9FLAO</name>
<dbReference type="EC" id="3.2.1.26" evidence="2"/>
<dbReference type="Pfam" id="PF00251">
    <property type="entry name" value="Glyco_hydro_32N"/>
    <property type="match status" value="1"/>
</dbReference>
<comment type="caution">
    <text evidence="8">The sequence shown here is derived from an EMBL/GenBank/DDBJ whole genome shotgun (WGS) entry which is preliminary data.</text>
</comment>
<keyword evidence="4 8" id="KW-0326">Glycosidase</keyword>
<dbReference type="SUPFAM" id="SSF75005">
    <property type="entry name" value="Arabinanase/levansucrase/invertase"/>
    <property type="match status" value="1"/>
</dbReference>
<dbReference type="CDD" id="cd08995">
    <property type="entry name" value="GH32_EcAec43-like"/>
    <property type="match status" value="1"/>
</dbReference>
<dbReference type="InterPro" id="IPR023296">
    <property type="entry name" value="Glyco_hydro_beta-prop_sf"/>
</dbReference>
<evidence type="ECO:0000256" key="1">
    <source>
        <dbReference type="ARBA" id="ARBA00009902"/>
    </source>
</evidence>
<evidence type="ECO:0000256" key="4">
    <source>
        <dbReference type="ARBA" id="ARBA00023295"/>
    </source>
</evidence>
<dbReference type="Pfam" id="PF16346">
    <property type="entry name" value="GH32_BT1760-like_C"/>
    <property type="match status" value="1"/>
</dbReference>
<gene>
    <name evidence="8" type="ORF">J2W48_000647</name>
</gene>
<feature type="domain" description="BT1760-like C-terminal" evidence="7">
    <location>
        <begin position="364"/>
        <end position="519"/>
    </location>
</feature>
<evidence type="ECO:0000256" key="2">
    <source>
        <dbReference type="ARBA" id="ARBA00012758"/>
    </source>
</evidence>
<dbReference type="InterPro" id="IPR001362">
    <property type="entry name" value="Glyco_hydro_32"/>
</dbReference>
<organism evidence="8 9">
    <name type="scientific">Flavobacterium piscis</name>
    <dbReference type="NCBI Taxonomy" id="1114874"/>
    <lineage>
        <taxon>Bacteria</taxon>
        <taxon>Pseudomonadati</taxon>
        <taxon>Bacteroidota</taxon>
        <taxon>Flavobacteriia</taxon>
        <taxon>Flavobacteriales</taxon>
        <taxon>Flavobacteriaceae</taxon>
        <taxon>Flavobacterium</taxon>
    </lineage>
</organism>
<dbReference type="EMBL" id="JAVDWQ010000002">
    <property type="protein sequence ID" value="MDR7208717.1"/>
    <property type="molecule type" value="Genomic_DNA"/>
</dbReference>
<dbReference type="PROSITE" id="PS51257">
    <property type="entry name" value="PROKAR_LIPOPROTEIN"/>
    <property type="match status" value="1"/>
</dbReference>
<dbReference type="GO" id="GO:0004564">
    <property type="term" value="F:beta-fructofuranosidase activity"/>
    <property type="evidence" value="ECO:0007669"/>
    <property type="project" value="UniProtKB-EC"/>
</dbReference>
<evidence type="ECO:0000256" key="5">
    <source>
        <dbReference type="SAM" id="SignalP"/>
    </source>
</evidence>
<feature type="domain" description="Glycosyl hydrolase family 32 N-terminal" evidence="6">
    <location>
        <begin position="71"/>
        <end position="346"/>
    </location>
</feature>
<reference evidence="8 9" key="1">
    <citation type="submission" date="2023-07" db="EMBL/GenBank/DDBJ databases">
        <title>Sorghum-associated microbial communities from plants grown in Nebraska, USA.</title>
        <authorList>
            <person name="Schachtman D."/>
        </authorList>
    </citation>
    <scope>NUCLEOTIDE SEQUENCE [LARGE SCALE GENOMIC DNA]</scope>
    <source>
        <strain evidence="8 9">4129</strain>
    </source>
</reference>
<dbReference type="PANTHER" id="PTHR43101:SF1">
    <property type="entry name" value="BETA-FRUCTOSIDASE"/>
    <property type="match status" value="1"/>
</dbReference>
<dbReference type="InterPro" id="IPR013320">
    <property type="entry name" value="ConA-like_dom_sf"/>
</dbReference>
<evidence type="ECO:0000259" key="6">
    <source>
        <dbReference type="Pfam" id="PF00251"/>
    </source>
</evidence>